<evidence type="ECO:0000313" key="8">
    <source>
        <dbReference type="Proteomes" id="UP000799772"/>
    </source>
</evidence>
<dbReference type="Gene3D" id="1.10.287.110">
    <property type="entry name" value="DnaJ domain"/>
    <property type="match status" value="1"/>
</dbReference>
<dbReference type="SUPFAM" id="SSF46565">
    <property type="entry name" value="Chaperone J-domain"/>
    <property type="match status" value="1"/>
</dbReference>
<dbReference type="OrthoDB" id="10250354at2759"/>
<dbReference type="FunFam" id="1.25.40.10:FF:000097">
    <property type="entry name" value="DnaJ homolog subfamily C member 7 homolog"/>
    <property type="match status" value="1"/>
</dbReference>
<feature type="repeat" description="TPR" evidence="4">
    <location>
        <begin position="186"/>
        <end position="219"/>
    </location>
</feature>
<dbReference type="InterPro" id="IPR052758">
    <property type="entry name" value="SRC_co-chaperone"/>
</dbReference>
<feature type="repeat" description="TPR" evidence="4">
    <location>
        <begin position="152"/>
        <end position="185"/>
    </location>
</feature>
<dbReference type="InterPro" id="IPR018253">
    <property type="entry name" value="DnaJ_domain_CS"/>
</dbReference>
<evidence type="ECO:0000256" key="1">
    <source>
        <dbReference type="ARBA" id="ARBA00022737"/>
    </source>
</evidence>
<dbReference type="PANTHER" id="PTHR44200:SF1">
    <property type="entry name" value="DNAJ HOMOLOG SUBFAMILY C MEMBER 7"/>
    <property type="match status" value="1"/>
</dbReference>
<dbReference type="PROSITE" id="PS00636">
    <property type="entry name" value="DNAJ_1"/>
    <property type="match status" value="1"/>
</dbReference>
<proteinExistence type="predicted"/>
<dbReference type="PROSITE" id="PS50293">
    <property type="entry name" value="TPR_REGION"/>
    <property type="match status" value="2"/>
</dbReference>
<evidence type="ECO:0000256" key="2">
    <source>
        <dbReference type="ARBA" id="ARBA00022803"/>
    </source>
</evidence>
<dbReference type="Pfam" id="PF07719">
    <property type="entry name" value="TPR_2"/>
    <property type="match status" value="1"/>
</dbReference>
<dbReference type="InterPro" id="IPR011990">
    <property type="entry name" value="TPR-like_helical_dom_sf"/>
</dbReference>
<dbReference type="Pfam" id="PF00226">
    <property type="entry name" value="DnaJ"/>
    <property type="match status" value="1"/>
</dbReference>
<feature type="compositionally biased region" description="Basic residues" evidence="5">
    <location>
        <begin position="1"/>
        <end position="11"/>
    </location>
</feature>
<keyword evidence="3" id="KW-0143">Chaperone</keyword>
<comment type="caution">
    <text evidence="7">The sequence shown here is derived from an EMBL/GenBank/DDBJ whole genome shotgun (WGS) entry which is preliminary data.</text>
</comment>
<dbReference type="SMART" id="SM00028">
    <property type="entry name" value="TPR"/>
    <property type="match status" value="7"/>
</dbReference>
<evidence type="ECO:0000259" key="6">
    <source>
        <dbReference type="PROSITE" id="PS50076"/>
    </source>
</evidence>
<dbReference type="CDD" id="cd06257">
    <property type="entry name" value="DnaJ"/>
    <property type="match status" value="1"/>
</dbReference>
<reference evidence="7" key="1">
    <citation type="journal article" date="2020" name="Stud. Mycol.">
        <title>101 Dothideomycetes genomes: a test case for predicting lifestyles and emergence of pathogens.</title>
        <authorList>
            <person name="Haridas S."/>
            <person name="Albert R."/>
            <person name="Binder M."/>
            <person name="Bloem J."/>
            <person name="Labutti K."/>
            <person name="Salamov A."/>
            <person name="Andreopoulos B."/>
            <person name="Baker S."/>
            <person name="Barry K."/>
            <person name="Bills G."/>
            <person name="Bluhm B."/>
            <person name="Cannon C."/>
            <person name="Castanera R."/>
            <person name="Culley D."/>
            <person name="Daum C."/>
            <person name="Ezra D."/>
            <person name="Gonzalez J."/>
            <person name="Henrissat B."/>
            <person name="Kuo A."/>
            <person name="Liang C."/>
            <person name="Lipzen A."/>
            <person name="Lutzoni F."/>
            <person name="Magnuson J."/>
            <person name="Mondo S."/>
            <person name="Nolan M."/>
            <person name="Ohm R."/>
            <person name="Pangilinan J."/>
            <person name="Park H.-J."/>
            <person name="Ramirez L."/>
            <person name="Alfaro M."/>
            <person name="Sun H."/>
            <person name="Tritt A."/>
            <person name="Yoshinaga Y."/>
            <person name="Zwiers L.-H."/>
            <person name="Turgeon B."/>
            <person name="Goodwin S."/>
            <person name="Spatafora J."/>
            <person name="Crous P."/>
            <person name="Grigoriev I."/>
        </authorList>
    </citation>
    <scope>NUCLEOTIDE SEQUENCE</scope>
    <source>
        <strain evidence="7">CBS 133067</strain>
    </source>
</reference>
<gene>
    <name evidence="7" type="ORF">NA57DRAFT_73343</name>
</gene>
<dbReference type="Pfam" id="PF13414">
    <property type="entry name" value="TPR_11"/>
    <property type="match status" value="2"/>
</dbReference>
<dbReference type="SUPFAM" id="SSF48452">
    <property type="entry name" value="TPR-like"/>
    <property type="match status" value="1"/>
</dbReference>
<keyword evidence="1" id="KW-0677">Repeat</keyword>
<evidence type="ECO:0000256" key="5">
    <source>
        <dbReference type="SAM" id="MobiDB-lite"/>
    </source>
</evidence>
<feature type="repeat" description="TPR" evidence="4">
    <location>
        <begin position="421"/>
        <end position="454"/>
    </location>
</feature>
<accession>A0A9P4M9A2</accession>
<feature type="compositionally biased region" description="Basic and acidic residues" evidence="5">
    <location>
        <begin position="43"/>
        <end position="52"/>
    </location>
</feature>
<protein>
    <submittedName>
        <fullName evidence="7">TPR-like protein</fullName>
    </submittedName>
</protein>
<dbReference type="EMBL" id="ML978123">
    <property type="protein sequence ID" value="KAF2101905.1"/>
    <property type="molecule type" value="Genomic_DNA"/>
</dbReference>
<dbReference type="AlphaFoldDB" id="A0A9P4M9A2"/>
<evidence type="ECO:0000256" key="3">
    <source>
        <dbReference type="ARBA" id="ARBA00023186"/>
    </source>
</evidence>
<name>A0A9P4M9A2_9PEZI</name>
<dbReference type="InterPro" id="IPR036869">
    <property type="entry name" value="J_dom_sf"/>
</dbReference>
<dbReference type="InterPro" id="IPR001623">
    <property type="entry name" value="DnaJ_domain"/>
</dbReference>
<feature type="compositionally biased region" description="Basic residues" evidence="5">
    <location>
        <begin position="53"/>
        <end position="64"/>
    </location>
</feature>
<dbReference type="Proteomes" id="UP000799772">
    <property type="component" value="Unassembled WGS sequence"/>
</dbReference>
<keyword evidence="2 4" id="KW-0802">TPR repeat</keyword>
<dbReference type="PROSITE" id="PS50076">
    <property type="entry name" value="DNAJ_2"/>
    <property type="match status" value="1"/>
</dbReference>
<dbReference type="SMART" id="SM00271">
    <property type="entry name" value="DnaJ"/>
    <property type="match status" value="1"/>
</dbReference>
<sequence length="657" mass="72131">MNIFQKTRKKSSQSTSPTKPDPAAPQRPSRPSSPPPTSPDKSSPTKDRDRGRRSPTKRTSKKPHHETDHPLNLPPEQRKRLSKMSAMSDSQPQPMDLDREQTASPSATPASPPPPPGSFPQTNGVNGTHAKEERPPTPPLHRTPTGPNLEDAESHKAAGNKFFKAKQYDKAIEEYTKAIDINPQSSTYRSNRAAAYMSANRYSEALEDAKVADELEPNSAKILLRLARIYTSLGRPQEALDVYSRIDPPVSAKDMQPATTMMQHIKLAEDQLRDGTSGSMVIHALDQAERGLGSGVDRPRKWRLMRGEAYLKMGNVNALGDAQTVAMGLLRNNNQDPEALVLRGRALYAQGENDKALQHFRQALSCDPDFKDAVKYLRMVQKLSRMKEEGNDHFKRGRYEEAIDVYTEALEVDPTNKGTNSKILLNRALCYLKKNDSKSALADSTRAIELDPSYVKARKTRAKALGESGDWEEAIREYKAVQEQHPEEPGLAKDIRHAELELKKSKRKDYYKILGVDKNADDNEIKKAYRKLAIVHHPDKNPGDEAAAERFKDVGEAYETLSDPQKRARYDSGEDLLDPADMFGGGMGGFGGGMGGVQIDPSMLFNMMHGGGGGGFSSFSGGGSPFGGMDGMGGGNPFGGMPGGMPGGRSRGRGYPF</sequence>
<dbReference type="Gene3D" id="1.25.40.10">
    <property type="entry name" value="Tetratricopeptide repeat domain"/>
    <property type="match status" value="1"/>
</dbReference>
<evidence type="ECO:0000313" key="7">
    <source>
        <dbReference type="EMBL" id="KAF2101905.1"/>
    </source>
</evidence>
<keyword evidence="8" id="KW-1185">Reference proteome</keyword>
<feature type="repeat" description="TPR" evidence="4">
    <location>
        <begin position="337"/>
        <end position="370"/>
    </location>
</feature>
<dbReference type="Pfam" id="PF13176">
    <property type="entry name" value="TPR_7"/>
    <property type="match status" value="1"/>
</dbReference>
<feature type="domain" description="J" evidence="6">
    <location>
        <begin position="509"/>
        <end position="574"/>
    </location>
</feature>
<dbReference type="InterPro" id="IPR013105">
    <property type="entry name" value="TPR_2"/>
</dbReference>
<dbReference type="PROSITE" id="PS50005">
    <property type="entry name" value="TPR"/>
    <property type="match status" value="5"/>
</dbReference>
<dbReference type="FunFam" id="1.10.287.110:FF:000055">
    <property type="entry name" value="DnaJ subfamily C member 7"/>
    <property type="match status" value="1"/>
</dbReference>
<dbReference type="PANTHER" id="PTHR44200">
    <property type="entry name" value="DNAJ HOMOLOG SUBFAMILY C MEMBER 7"/>
    <property type="match status" value="1"/>
</dbReference>
<organism evidence="7 8">
    <name type="scientific">Rhizodiscina lignyota</name>
    <dbReference type="NCBI Taxonomy" id="1504668"/>
    <lineage>
        <taxon>Eukaryota</taxon>
        <taxon>Fungi</taxon>
        <taxon>Dikarya</taxon>
        <taxon>Ascomycota</taxon>
        <taxon>Pezizomycotina</taxon>
        <taxon>Dothideomycetes</taxon>
        <taxon>Pleosporomycetidae</taxon>
        <taxon>Aulographales</taxon>
        <taxon>Rhizodiscinaceae</taxon>
        <taxon>Rhizodiscina</taxon>
    </lineage>
</organism>
<dbReference type="InterPro" id="IPR019734">
    <property type="entry name" value="TPR_rpt"/>
</dbReference>
<feature type="repeat" description="TPR" evidence="4">
    <location>
        <begin position="383"/>
        <end position="416"/>
    </location>
</feature>
<dbReference type="PRINTS" id="PR00625">
    <property type="entry name" value="JDOMAIN"/>
</dbReference>
<evidence type="ECO:0000256" key="4">
    <source>
        <dbReference type="PROSITE-ProRule" id="PRU00339"/>
    </source>
</evidence>
<dbReference type="Pfam" id="PF13181">
    <property type="entry name" value="TPR_8"/>
    <property type="match status" value="1"/>
</dbReference>
<feature type="region of interest" description="Disordered" evidence="5">
    <location>
        <begin position="1"/>
        <end position="154"/>
    </location>
</feature>